<comment type="subcellular location">
    <subcellularLocation>
        <location evidence="4">Cell outer membrane</location>
        <topology evidence="4">Lipid-anchor</topology>
    </subcellularLocation>
</comment>
<feature type="chain" id="PRO_5031651990" description="Outer membrane protein assembly factor BamE" evidence="5">
    <location>
        <begin position="23"/>
        <end position="135"/>
    </location>
</feature>
<dbReference type="RefSeq" id="WP_239986931.1">
    <property type="nucleotide sequence ID" value="NZ_QAON01000001.1"/>
</dbReference>
<dbReference type="PANTHER" id="PTHR37482">
    <property type="entry name" value="OUTER MEMBRANE PROTEIN ASSEMBLY FACTOR BAME"/>
    <property type="match status" value="1"/>
</dbReference>
<dbReference type="AlphaFoldDB" id="A0A2T5J3G6"/>
<dbReference type="InterPro" id="IPR037873">
    <property type="entry name" value="BamE-like"/>
</dbReference>
<keyword evidence="1 4" id="KW-0732">Signal</keyword>
<comment type="caution">
    <text evidence="7">The sequence shown here is derived from an EMBL/GenBank/DDBJ whole genome shotgun (WGS) entry which is preliminary data.</text>
</comment>
<dbReference type="Proteomes" id="UP000244223">
    <property type="component" value="Unassembled WGS sequence"/>
</dbReference>
<dbReference type="Gene3D" id="3.30.1450.10">
    <property type="match status" value="1"/>
</dbReference>
<evidence type="ECO:0000259" key="6">
    <source>
        <dbReference type="Pfam" id="PF04355"/>
    </source>
</evidence>
<feature type="signal peptide" evidence="5">
    <location>
        <begin position="1"/>
        <end position="22"/>
    </location>
</feature>
<keyword evidence="2 4" id="KW-0472">Membrane</keyword>
<keyword evidence="8" id="KW-1185">Reference proteome</keyword>
<gene>
    <name evidence="4" type="primary">bamE</name>
    <name evidence="7" type="ORF">C8N29_101213</name>
</gene>
<name>A0A2T5J3G6_9GAMM</name>
<dbReference type="GO" id="GO:0030674">
    <property type="term" value="F:protein-macromolecule adaptor activity"/>
    <property type="evidence" value="ECO:0007669"/>
    <property type="project" value="TreeGrafter"/>
</dbReference>
<dbReference type="GO" id="GO:0043165">
    <property type="term" value="P:Gram-negative-bacterium-type cell outer membrane assembly"/>
    <property type="evidence" value="ECO:0007669"/>
    <property type="project" value="UniProtKB-UniRule"/>
</dbReference>
<comment type="function">
    <text evidence="4">Part of the outer membrane protein assembly complex, which is involved in assembly and insertion of beta-barrel proteins into the outer membrane.</text>
</comment>
<evidence type="ECO:0000313" key="7">
    <source>
        <dbReference type="EMBL" id="PTQ91141.1"/>
    </source>
</evidence>
<feature type="domain" description="Outer membrane protein assembly factor BamE" evidence="6">
    <location>
        <begin position="34"/>
        <end position="110"/>
    </location>
</feature>
<evidence type="ECO:0000256" key="3">
    <source>
        <dbReference type="ARBA" id="ARBA00023237"/>
    </source>
</evidence>
<keyword evidence="3 4" id="KW-0998">Cell outer membrane</keyword>
<organism evidence="7 8">
    <name type="scientific">Agitococcus lubricus</name>
    <dbReference type="NCBI Taxonomy" id="1077255"/>
    <lineage>
        <taxon>Bacteria</taxon>
        <taxon>Pseudomonadati</taxon>
        <taxon>Pseudomonadota</taxon>
        <taxon>Gammaproteobacteria</taxon>
        <taxon>Moraxellales</taxon>
        <taxon>Moraxellaceae</taxon>
        <taxon>Agitococcus</taxon>
    </lineage>
</organism>
<keyword evidence="4" id="KW-0564">Palmitate</keyword>
<accession>A0A2T5J3G6</accession>
<dbReference type="InterPro" id="IPR026592">
    <property type="entry name" value="BamE"/>
</dbReference>
<dbReference type="HAMAP" id="MF_00925">
    <property type="entry name" value="OM_assembly_BamE"/>
    <property type="match status" value="1"/>
</dbReference>
<sequence>MTQKLFFLPILLATLVSLTACQALSVYKIDRPQGNPITQDMAAKLKLGMTPSQVRYILGSPMITDTLNPNRWDYQYRFDAGTYAKYNGIKDVRHQGLSVIFEQGKLSQIIGADTLPTNTTMTIPSKDGGLRAEPL</sequence>
<dbReference type="InterPro" id="IPR007450">
    <property type="entry name" value="BamE_dom"/>
</dbReference>
<evidence type="ECO:0000256" key="4">
    <source>
        <dbReference type="HAMAP-Rule" id="MF_00925"/>
    </source>
</evidence>
<evidence type="ECO:0000256" key="2">
    <source>
        <dbReference type="ARBA" id="ARBA00023136"/>
    </source>
</evidence>
<dbReference type="GO" id="GO:1990063">
    <property type="term" value="C:Bam protein complex"/>
    <property type="evidence" value="ECO:0007669"/>
    <property type="project" value="TreeGrafter"/>
</dbReference>
<proteinExistence type="inferred from homology"/>
<dbReference type="PROSITE" id="PS51257">
    <property type="entry name" value="PROKAR_LIPOPROTEIN"/>
    <property type="match status" value="1"/>
</dbReference>
<protein>
    <recommendedName>
        <fullName evidence="4">Outer membrane protein assembly factor BamE</fullName>
    </recommendedName>
</protein>
<evidence type="ECO:0000256" key="5">
    <source>
        <dbReference type="SAM" id="SignalP"/>
    </source>
</evidence>
<keyword evidence="4" id="KW-0449">Lipoprotein</keyword>
<dbReference type="GO" id="GO:0051205">
    <property type="term" value="P:protein insertion into membrane"/>
    <property type="evidence" value="ECO:0007669"/>
    <property type="project" value="UniProtKB-UniRule"/>
</dbReference>
<comment type="subunit">
    <text evidence="4">Part of the Bam complex.</text>
</comment>
<evidence type="ECO:0000313" key="8">
    <source>
        <dbReference type="Proteomes" id="UP000244223"/>
    </source>
</evidence>
<dbReference type="PANTHER" id="PTHR37482:SF1">
    <property type="entry name" value="OUTER MEMBRANE PROTEIN ASSEMBLY FACTOR BAME"/>
    <property type="match status" value="1"/>
</dbReference>
<dbReference type="EMBL" id="QAON01000001">
    <property type="protein sequence ID" value="PTQ91141.1"/>
    <property type="molecule type" value="Genomic_DNA"/>
</dbReference>
<dbReference type="Pfam" id="PF04355">
    <property type="entry name" value="BamE"/>
    <property type="match status" value="1"/>
</dbReference>
<evidence type="ECO:0000256" key="1">
    <source>
        <dbReference type="ARBA" id="ARBA00022729"/>
    </source>
</evidence>
<comment type="similarity">
    <text evidence="4">Belongs to the BamE family.</text>
</comment>
<reference evidence="7 8" key="1">
    <citation type="submission" date="2018-04" db="EMBL/GenBank/DDBJ databases">
        <title>Genomic Encyclopedia of Archaeal and Bacterial Type Strains, Phase II (KMG-II): from individual species to whole genera.</title>
        <authorList>
            <person name="Goeker M."/>
        </authorList>
    </citation>
    <scope>NUCLEOTIDE SEQUENCE [LARGE SCALE GENOMIC DNA]</scope>
    <source>
        <strain evidence="7 8">DSM 5822</strain>
    </source>
</reference>